<evidence type="ECO:0000259" key="3">
    <source>
        <dbReference type="PROSITE" id="PS01124"/>
    </source>
</evidence>
<name>A0AB39TU83_9ACTN</name>
<dbReference type="CDD" id="cd03137">
    <property type="entry name" value="GATase1_AraC_1"/>
    <property type="match status" value="1"/>
</dbReference>
<organism evidence="4">
    <name type="scientific">Streptomyces sp. Y1</name>
    <dbReference type="NCBI Taxonomy" id="3238634"/>
    <lineage>
        <taxon>Bacteria</taxon>
        <taxon>Bacillati</taxon>
        <taxon>Actinomycetota</taxon>
        <taxon>Actinomycetes</taxon>
        <taxon>Kitasatosporales</taxon>
        <taxon>Streptomycetaceae</taxon>
        <taxon>Streptomyces</taxon>
    </lineage>
</organism>
<dbReference type="SUPFAM" id="SSF46689">
    <property type="entry name" value="Homeodomain-like"/>
    <property type="match status" value="2"/>
</dbReference>
<evidence type="ECO:0000256" key="2">
    <source>
        <dbReference type="ARBA" id="ARBA00023163"/>
    </source>
</evidence>
<dbReference type="GO" id="GO:0003700">
    <property type="term" value="F:DNA-binding transcription factor activity"/>
    <property type="evidence" value="ECO:0007669"/>
    <property type="project" value="InterPro"/>
</dbReference>
<dbReference type="Gene3D" id="1.10.10.60">
    <property type="entry name" value="Homeodomain-like"/>
    <property type="match status" value="1"/>
</dbReference>
<dbReference type="InterPro" id="IPR029062">
    <property type="entry name" value="Class_I_gatase-like"/>
</dbReference>
<dbReference type="SMART" id="SM00342">
    <property type="entry name" value="HTH_ARAC"/>
    <property type="match status" value="1"/>
</dbReference>
<evidence type="ECO:0000313" key="4">
    <source>
        <dbReference type="EMBL" id="XDQ82710.1"/>
    </source>
</evidence>
<dbReference type="RefSeq" id="WP_369185006.1">
    <property type="nucleotide sequence ID" value="NZ_CP163445.1"/>
</dbReference>
<dbReference type="Pfam" id="PF01965">
    <property type="entry name" value="DJ-1_PfpI"/>
    <property type="match status" value="1"/>
</dbReference>
<dbReference type="GO" id="GO:0043565">
    <property type="term" value="F:sequence-specific DNA binding"/>
    <property type="evidence" value="ECO:0007669"/>
    <property type="project" value="InterPro"/>
</dbReference>
<accession>A0AB39TU83</accession>
<proteinExistence type="predicted"/>
<dbReference type="AlphaFoldDB" id="A0AB39TU83"/>
<dbReference type="InterPro" id="IPR002818">
    <property type="entry name" value="DJ-1/PfpI"/>
</dbReference>
<feature type="domain" description="HTH araC/xylS-type" evidence="3">
    <location>
        <begin position="215"/>
        <end position="313"/>
    </location>
</feature>
<keyword evidence="1" id="KW-0805">Transcription regulation</keyword>
<sequence length="325" mass="34597">MRRVVFVVFEGFQAVDLVGPHAVFHYAQQAAGGYDCRVVAPQAGPVRSSSGLPMLAEHGIGDLAPEGLDTLVVVGGAGVAEARRDPGLVAWIAAAAAGARRVASVCSGALLLAATGALAGRRVTTHWARARQLAEEHPELTVDCDPIFLRDGRVWTSAGVSAGMDLALALVEDDHGPELALAAAREMVLYLRRPGNQSQFSVPLWSAQPASDPVRTAVRAVQDEPGARHTVASLADRAGLSPRHLQRRFTAELGMGPAAYVERVRVEAARRALTEADEPVAALARRLGFGTAETLRRTFHRRVGIAPGEYRERFGAANTRTDLED</sequence>
<dbReference type="Pfam" id="PF12833">
    <property type="entry name" value="HTH_18"/>
    <property type="match status" value="1"/>
</dbReference>
<dbReference type="InterPro" id="IPR009057">
    <property type="entry name" value="Homeodomain-like_sf"/>
</dbReference>
<keyword evidence="2" id="KW-0804">Transcription</keyword>
<reference evidence="4" key="1">
    <citation type="submission" date="2024-07" db="EMBL/GenBank/DDBJ databases">
        <authorList>
            <person name="Yu S.T."/>
        </authorList>
    </citation>
    <scope>NUCLEOTIDE SEQUENCE</scope>
    <source>
        <strain evidence="4">Y1</strain>
    </source>
</reference>
<protein>
    <submittedName>
        <fullName evidence="4">GlxA family transcriptional regulator</fullName>
    </submittedName>
</protein>
<dbReference type="PANTHER" id="PTHR43130:SF3">
    <property type="entry name" value="HTH-TYPE TRANSCRIPTIONAL REGULATOR RV1931C"/>
    <property type="match status" value="1"/>
</dbReference>
<dbReference type="SUPFAM" id="SSF52317">
    <property type="entry name" value="Class I glutamine amidotransferase-like"/>
    <property type="match status" value="1"/>
</dbReference>
<evidence type="ECO:0000256" key="1">
    <source>
        <dbReference type="ARBA" id="ARBA00023015"/>
    </source>
</evidence>
<gene>
    <name evidence="4" type="ORF">AB2U05_31530</name>
</gene>
<dbReference type="InterPro" id="IPR052158">
    <property type="entry name" value="INH-QAR"/>
</dbReference>
<dbReference type="Gene3D" id="3.40.50.880">
    <property type="match status" value="1"/>
</dbReference>
<dbReference type="PANTHER" id="PTHR43130">
    <property type="entry name" value="ARAC-FAMILY TRANSCRIPTIONAL REGULATOR"/>
    <property type="match status" value="1"/>
</dbReference>
<dbReference type="EMBL" id="CP163445">
    <property type="protein sequence ID" value="XDQ82710.1"/>
    <property type="molecule type" value="Genomic_DNA"/>
</dbReference>
<dbReference type="PROSITE" id="PS01124">
    <property type="entry name" value="HTH_ARAC_FAMILY_2"/>
    <property type="match status" value="1"/>
</dbReference>
<dbReference type="InterPro" id="IPR018060">
    <property type="entry name" value="HTH_AraC"/>
</dbReference>